<dbReference type="Gene3D" id="3.90.25.10">
    <property type="entry name" value="UDP-galactose 4-epimerase, domain 1"/>
    <property type="match status" value="1"/>
</dbReference>
<organism evidence="2 3">
    <name type="scientific">Streptomyces coryli</name>
    <dbReference type="NCBI Taxonomy" id="1128680"/>
    <lineage>
        <taxon>Bacteria</taxon>
        <taxon>Bacillati</taxon>
        <taxon>Actinomycetota</taxon>
        <taxon>Actinomycetes</taxon>
        <taxon>Kitasatosporales</taxon>
        <taxon>Streptomycetaceae</taxon>
        <taxon>Streptomyces</taxon>
    </lineage>
</organism>
<dbReference type="PANTHER" id="PTHR43162">
    <property type="match status" value="1"/>
</dbReference>
<dbReference type="InterPro" id="IPR051604">
    <property type="entry name" value="Ergot_Alk_Oxidoreductase"/>
</dbReference>
<gene>
    <name evidence="2" type="ORF">G5C51_26180</name>
</gene>
<dbReference type="InterPro" id="IPR016040">
    <property type="entry name" value="NAD(P)-bd_dom"/>
</dbReference>
<accession>A0A6G4U6L9</accession>
<dbReference type="AlphaFoldDB" id="A0A6G4U6L9"/>
<sequence length="273" mass="29719">MTFLVTGATGSVGRKVVEELVQGGHPVRALTRDPGKARLPEGVEVVAGDLTRPETLEGVFDGVTAAHFIGFAGDDYGPLETAAEIVDLAVRTGVRRATVLKGVQGEQVEEALQKTDLEWTFVQPVEFMSNARDWAESIRTERTVREPFPKALSAMVHEADIAAVITAGLTGDGHHGQTYVVTGPEALTKPDKVRILAEVTGQDIAYVELTEQQARDRWAAEGYPKETIDFFVWVHGDPPAIGYTVVDTVRQVTGRPARTFAEWVAEHRAEFTA</sequence>
<keyword evidence="3" id="KW-1185">Reference proteome</keyword>
<dbReference type="Proteomes" id="UP000481583">
    <property type="component" value="Unassembled WGS sequence"/>
</dbReference>
<dbReference type="InterPro" id="IPR036291">
    <property type="entry name" value="NAD(P)-bd_dom_sf"/>
</dbReference>
<dbReference type="Pfam" id="PF13460">
    <property type="entry name" value="NAD_binding_10"/>
    <property type="match status" value="1"/>
</dbReference>
<feature type="domain" description="NAD(P)-binding" evidence="1">
    <location>
        <begin position="7"/>
        <end position="99"/>
    </location>
</feature>
<evidence type="ECO:0000313" key="3">
    <source>
        <dbReference type="Proteomes" id="UP000481583"/>
    </source>
</evidence>
<comment type="caution">
    <text evidence="2">The sequence shown here is derived from an EMBL/GenBank/DDBJ whole genome shotgun (WGS) entry which is preliminary data.</text>
</comment>
<reference evidence="2 3" key="1">
    <citation type="submission" date="2020-02" db="EMBL/GenBank/DDBJ databases">
        <title>Whole-genome analyses of novel actinobacteria.</title>
        <authorList>
            <person name="Sahin N."/>
        </authorList>
    </citation>
    <scope>NUCLEOTIDE SEQUENCE [LARGE SCALE GENOMIC DNA]</scope>
    <source>
        <strain evidence="2 3">A7024</strain>
    </source>
</reference>
<dbReference type="EMBL" id="JAAKZV010000139">
    <property type="protein sequence ID" value="NGN67380.1"/>
    <property type="molecule type" value="Genomic_DNA"/>
</dbReference>
<dbReference type="Gene3D" id="3.40.50.720">
    <property type="entry name" value="NAD(P)-binding Rossmann-like Domain"/>
    <property type="match status" value="1"/>
</dbReference>
<evidence type="ECO:0000259" key="1">
    <source>
        <dbReference type="Pfam" id="PF13460"/>
    </source>
</evidence>
<proteinExistence type="predicted"/>
<dbReference type="SUPFAM" id="SSF51735">
    <property type="entry name" value="NAD(P)-binding Rossmann-fold domains"/>
    <property type="match status" value="1"/>
</dbReference>
<dbReference type="PANTHER" id="PTHR43162:SF1">
    <property type="entry name" value="PRESTALK A DIFFERENTIATION PROTEIN A"/>
    <property type="match status" value="1"/>
</dbReference>
<name>A0A6G4U6L9_9ACTN</name>
<dbReference type="RefSeq" id="WP_165240675.1">
    <property type="nucleotide sequence ID" value="NZ_JAAKZV010000139.1"/>
</dbReference>
<evidence type="ECO:0000313" key="2">
    <source>
        <dbReference type="EMBL" id="NGN67380.1"/>
    </source>
</evidence>
<protein>
    <submittedName>
        <fullName evidence="2">NAD(P)H-binding protein</fullName>
    </submittedName>
</protein>